<keyword evidence="6" id="KW-1133">Transmembrane helix</keyword>
<dbReference type="PROSITE" id="PS50111">
    <property type="entry name" value="CHEMOTAXIS_TRANSDUC_2"/>
    <property type="match status" value="1"/>
</dbReference>
<dbReference type="InterPro" id="IPR003660">
    <property type="entry name" value="HAMP_dom"/>
</dbReference>
<protein>
    <submittedName>
        <fullName evidence="9">Methyl-accepting chemotaxis protein</fullName>
    </submittedName>
</protein>
<dbReference type="CDD" id="cd19410">
    <property type="entry name" value="HK9-like_sensor"/>
    <property type="match status" value="1"/>
</dbReference>
<evidence type="ECO:0000256" key="3">
    <source>
        <dbReference type="ARBA" id="ARBA00029447"/>
    </source>
</evidence>
<dbReference type="GO" id="GO:0005886">
    <property type="term" value="C:plasma membrane"/>
    <property type="evidence" value="ECO:0007669"/>
    <property type="project" value="TreeGrafter"/>
</dbReference>
<evidence type="ECO:0000313" key="9">
    <source>
        <dbReference type="EMBL" id="SNS86553.1"/>
    </source>
</evidence>
<accession>A0A239I0J2</accession>
<dbReference type="SMART" id="SM00304">
    <property type="entry name" value="HAMP"/>
    <property type="match status" value="1"/>
</dbReference>
<comment type="similarity">
    <text evidence="3">Belongs to the methyl-accepting chemotaxis (MCP) protein family.</text>
</comment>
<evidence type="ECO:0000259" key="7">
    <source>
        <dbReference type="PROSITE" id="PS50111"/>
    </source>
</evidence>
<dbReference type="GO" id="GO:0004888">
    <property type="term" value="F:transmembrane signaling receptor activity"/>
    <property type="evidence" value="ECO:0007669"/>
    <property type="project" value="InterPro"/>
</dbReference>
<dbReference type="AlphaFoldDB" id="A0A239I0J2"/>
<keyword evidence="10" id="KW-1185">Reference proteome</keyword>
<dbReference type="PROSITE" id="PS50885">
    <property type="entry name" value="HAMP"/>
    <property type="match status" value="1"/>
</dbReference>
<reference evidence="9 10" key="1">
    <citation type="submission" date="2017-06" db="EMBL/GenBank/DDBJ databases">
        <authorList>
            <person name="Kim H.J."/>
            <person name="Triplett B.A."/>
        </authorList>
    </citation>
    <scope>NUCLEOTIDE SEQUENCE [LARGE SCALE GENOMIC DNA]</scope>
    <source>
        <strain evidence="9 10">U15</strain>
    </source>
</reference>
<feature type="compositionally biased region" description="Low complexity" evidence="5">
    <location>
        <begin position="532"/>
        <end position="557"/>
    </location>
</feature>
<feature type="domain" description="HAMP" evidence="8">
    <location>
        <begin position="213"/>
        <end position="265"/>
    </location>
</feature>
<keyword evidence="4" id="KW-0807">Transducer</keyword>
<dbReference type="CDD" id="cd11386">
    <property type="entry name" value="MCP_signal"/>
    <property type="match status" value="1"/>
</dbReference>
<dbReference type="PRINTS" id="PR00260">
    <property type="entry name" value="CHEMTRNSDUCR"/>
</dbReference>
<feature type="transmembrane region" description="Helical" evidence="6">
    <location>
        <begin position="188"/>
        <end position="212"/>
    </location>
</feature>
<organism evidence="9 10">
    <name type="scientific">Noviherbaspirillum humi</name>
    <dbReference type="NCBI Taxonomy" id="1688639"/>
    <lineage>
        <taxon>Bacteria</taxon>
        <taxon>Pseudomonadati</taxon>
        <taxon>Pseudomonadota</taxon>
        <taxon>Betaproteobacteria</taxon>
        <taxon>Burkholderiales</taxon>
        <taxon>Oxalobacteraceae</taxon>
        <taxon>Noviherbaspirillum</taxon>
    </lineage>
</organism>
<feature type="domain" description="Methyl-accepting transducer" evidence="7">
    <location>
        <begin position="270"/>
        <end position="499"/>
    </location>
</feature>
<comment type="subcellular location">
    <subcellularLocation>
        <location evidence="1">Membrane</location>
    </subcellularLocation>
</comment>
<dbReference type="SUPFAM" id="SSF58104">
    <property type="entry name" value="Methyl-accepting chemotaxis protein (MCP) signaling domain"/>
    <property type="match status" value="1"/>
</dbReference>
<dbReference type="GO" id="GO:0007165">
    <property type="term" value="P:signal transduction"/>
    <property type="evidence" value="ECO:0007669"/>
    <property type="project" value="UniProtKB-KW"/>
</dbReference>
<feature type="region of interest" description="Disordered" evidence="5">
    <location>
        <begin position="525"/>
        <end position="584"/>
    </location>
</feature>
<dbReference type="InterPro" id="IPR004090">
    <property type="entry name" value="Chemotax_Me-accpt_rcpt"/>
</dbReference>
<gene>
    <name evidence="9" type="ORF">SAMN06265795_10824</name>
</gene>
<keyword evidence="2" id="KW-0488">Methylation</keyword>
<dbReference type="Gene3D" id="1.10.287.950">
    <property type="entry name" value="Methyl-accepting chemotaxis protein"/>
    <property type="match status" value="1"/>
</dbReference>
<evidence type="ECO:0000313" key="10">
    <source>
        <dbReference type="Proteomes" id="UP000198284"/>
    </source>
</evidence>
<dbReference type="SMART" id="SM00283">
    <property type="entry name" value="MA"/>
    <property type="match status" value="1"/>
</dbReference>
<keyword evidence="6" id="KW-0472">Membrane</keyword>
<dbReference type="GO" id="GO:0006935">
    <property type="term" value="P:chemotaxis"/>
    <property type="evidence" value="ECO:0007669"/>
    <property type="project" value="InterPro"/>
</dbReference>
<dbReference type="FunFam" id="1.10.287.950:FF:000001">
    <property type="entry name" value="Methyl-accepting chemotaxis sensory transducer"/>
    <property type="match status" value="1"/>
</dbReference>
<dbReference type="Pfam" id="PF00672">
    <property type="entry name" value="HAMP"/>
    <property type="match status" value="1"/>
</dbReference>
<dbReference type="PANTHER" id="PTHR43531:SF14">
    <property type="entry name" value="METHYL-ACCEPTING CHEMOTAXIS PROTEIN I-RELATED"/>
    <property type="match status" value="1"/>
</dbReference>
<dbReference type="Pfam" id="PF00015">
    <property type="entry name" value="MCPsignal"/>
    <property type="match status" value="1"/>
</dbReference>
<dbReference type="InterPro" id="IPR004089">
    <property type="entry name" value="MCPsignal_dom"/>
</dbReference>
<dbReference type="RefSeq" id="WP_089399802.1">
    <property type="nucleotide sequence ID" value="NZ_FZOT01000008.1"/>
</dbReference>
<dbReference type="Proteomes" id="UP000198284">
    <property type="component" value="Unassembled WGS sequence"/>
</dbReference>
<feature type="transmembrane region" description="Helical" evidence="6">
    <location>
        <begin position="12"/>
        <end position="34"/>
    </location>
</feature>
<feature type="region of interest" description="Disordered" evidence="5">
    <location>
        <begin position="283"/>
        <end position="308"/>
    </location>
</feature>
<evidence type="ECO:0000256" key="5">
    <source>
        <dbReference type="SAM" id="MobiDB-lite"/>
    </source>
</evidence>
<evidence type="ECO:0000256" key="6">
    <source>
        <dbReference type="SAM" id="Phobius"/>
    </source>
</evidence>
<evidence type="ECO:0000256" key="1">
    <source>
        <dbReference type="ARBA" id="ARBA00004370"/>
    </source>
</evidence>
<sequence>MKLSDLKIGTRLYAGFGAIVVILAILIVAAYVNFAKLGEANGINIHTYQVLGEVNGALESLINIETGERGFALTGKDASLEPYNNGKSNFLKHIEKAKSLTADNPKQQERLKQLADAQQKWLADAIDPVIKLRRASGDANMAPVVAAEQEGKGKSGMDRMRGLINDIESEEASLLDQRAKHAAELQSTMSATLIGGGVVAAMLAALLAFWLARNITGPLREAVALAKQVAQGDLTARLEVKSKDETGELLASFKEMNESLVRVVSQVRSGTDTIATASTQIASGNQDLSSRTEEQASSLEETASSMEELTSTVKQNADNARQANALASSASDVAIRGGAVVSKVVDTMGSINESAKKIVDIIGVIDGIAFQTNILALNAAVEAARAGEQGRGFAVVASEVRSLAQRSANAAKEIKALINDSVEKVEVGSQLVDEAGNTMEEVVSSVKRVSDIIGEIAAASDEQRAGIEQVNQAITQMDQVTQQNAALVEQAAAAAESLQEQAGSLSRVVSVFKLDASQAAMIKPAQPKRQPVVKAPAAPTRAVATTPTRAVRSAPAAGERAPRALANPERTPPAAGSGEDWESF</sequence>
<dbReference type="EMBL" id="FZOT01000008">
    <property type="protein sequence ID" value="SNS86553.1"/>
    <property type="molecule type" value="Genomic_DNA"/>
</dbReference>
<dbReference type="CDD" id="cd06225">
    <property type="entry name" value="HAMP"/>
    <property type="match status" value="1"/>
</dbReference>
<evidence type="ECO:0000256" key="4">
    <source>
        <dbReference type="PROSITE-ProRule" id="PRU00284"/>
    </source>
</evidence>
<keyword evidence="6" id="KW-0812">Transmembrane</keyword>
<name>A0A239I0J2_9BURK</name>
<proteinExistence type="inferred from homology"/>
<dbReference type="PANTHER" id="PTHR43531">
    <property type="entry name" value="PROTEIN ICFG"/>
    <property type="match status" value="1"/>
</dbReference>
<dbReference type="InterPro" id="IPR007891">
    <property type="entry name" value="CHASE3"/>
</dbReference>
<dbReference type="OrthoDB" id="8576332at2"/>
<evidence type="ECO:0000256" key="2">
    <source>
        <dbReference type="ARBA" id="ARBA00022481"/>
    </source>
</evidence>
<dbReference type="InterPro" id="IPR051310">
    <property type="entry name" value="MCP_chemotaxis"/>
</dbReference>
<evidence type="ECO:0000259" key="8">
    <source>
        <dbReference type="PROSITE" id="PS50885"/>
    </source>
</evidence>
<dbReference type="Pfam" id="PF05227">
    <property type="entry name" value="CHASE3"/>
    <property type="match status" value="1"/>
</dbReference>